<dbReference type="AlphaFoldDB" id="A0A1Z5IZT3"/>
<evidence type="ECO:0008006" key="4">
    <source>
        <dbReference type="Google" id="ProtNLM"/>
    </source>
</evidence>
<keyword evidence="3" id="KW-1185">Reference proteome</keyword>
<gene>
    <name evidence="2" type="ORF">IWT5_00006</name>
</gene>
<feature type="transmembrane region" description="Helical" evidence="1">
    <location>
        <begin position="120"/>
        <end position="149"/>
    </location>
</feature>
<evidence type="ECO:0000313" key="3">
    <source>
        <dbReference type="Proteomes" id="UP000223370"/>
    </source>
</evidence>
<dbReference type="Proteomes" id="UP000223370">
    <property type="component" value="Unassembled WGS sequence"/>
</dbReference>
<proteinExistence type="predicted"/>
<dbReference type="EMBL" id="BCMJ01000001">
    <property type="protein sequence ID" value="GAX07273.1"/>
    <property type="molecule type" value="Genomic_DNA"/>
</dbReference>
<accession>A0A1Z5IZT3</accession>
<keyword evidence="1" id="KW-0472">Membrane</keyword>
<dbReference type="RefSeq" id="WP_098823279.1">
    <property type="nucleotide sequence ID" value="NZ_BCMJ01000001.1"/>
</dbReference>
<reference evidence="2 3" key="1">
    <citation type="submission" date="2015-11" db="EMBL/GenBank/DDBJ databases">
        <title>Draft genome sequences of new species of the genus Lactobacillus isolated from orchardgrass silage.</title>
        <authorList>
            <person name="Tohno M."/>
            <person name="Tanizawa Y."/>
            <person name="Arita M."/>
        </authorList>
    </citation>
    <scope>NUCLEOTIDE SEQUENCE [LARGE SCALE GENOMIC DNA]</scope>
    <source>
        <strain evidence="2 3">IWT5</strain>
    </source>
</reference>
<dbReference type="OrthoDB" id="2242293at2"/>
<organism evidence="2 3">
    <name type="scientific">Secundilactobacillus silagincola</name>
    <dbReference type="NCBI Taxonomy" id="1714681"/>
    <lineage>
        <taxon>Bacteria</taxon>
        <taxon>Bacillati</taxon>
        <taxon>Bacillota</taxon>
        <taxon>Bacilli</taxon>
        <taxon>Lactobacillales</taxon>
        <taxon>Lactobacillaceae</taxon>
        <taxon>Secundilactobacillus</taxon>
    </lineage>
</organism>
<protein>
    <recommendedName>
        <fullName evidence="4">DUF1700 domain-containing protein</fullName>
    </recommendedName>
</protein>
<sequence>MDKYIAEFKAYLNQLSEDELDEVVNFYAEYLADGGFETYEAAVAELGSPRQLARKVLADYSIRLLDSPEEEGQTMSGRAAHSRRQVRTIWLILLAILSTPLTIPIAIAVLATLFGVMVGAAAIIFAIIVTIVALVVAGIVVLGVGIGIIGQSFTTGLVYIGGGLMVIGLFIALIPAFNWLIRGAIHVTLSFSRWLYGKLTSRNQAEKERDQK</sequence>
<evidence type="ECO:0000313" key="2">
    <source>
        <dbReference type="EMBL" id="GAX07273.1"/>
    </source>
</evidence>
<name>A0A1Z5IZT3_9LACO</name>
<dbReference type="Pfam" id="PF22564">
    <property type="entry name" value="HAAS"/>
    <property type="match status" value="1"/>
</dbReference>
<feature type="transmembrane region" description="Helical" evidence="1">
    <location>
        <begin position="156"/>
        <end position="173"/>
    </location>
</feature>
<feature type="transmembrane region" description="Helical" evidence="1">
    <location>
        <begin position="88"/>
        <end position="114"/>
    </location>
</feature>
<keyword evidence="1" id="KW-1133">Transmembrane helix</keyword>
<comment type="caution">
    <text evidence="2">The sequence shown here is derived from an EMBL/GenBank/DDBJ whole genome shotgun (WGS) entry which is preliminary data.</text>
</comment>
<keyword evidence="1" id="KW-0812">Transmembrane</keyword>
<evidence type="ECO:0000256" key="1">
    <source>
        <dbReference type="SAM" id="Phobius"/>
    </source>
</evidence>